<evidence type="ECO:0000259" key="8">
    <source>
        <dbReference type="Pfam" id="PF06271"/>
    </source>
</evidence>
<feature type="transmembrane region" description="Helical" evidence="7">
    <location>
        <begin position="233"/>
        <end position="253"/>
    </location>
</feature>
<dbReference type="InterPro" id="IPR051791">
    <property type="entry name" value="Pra-immunoreactive"/>
</dbReference>
<protein>
    <recommendedName>
        <fullName evidence="8">RDD domain-containing protein</fullName>
    </recommendedName>
</protein>
<comment type="caution">
    <text evidence="9">The sequence shown here is derived from an EMBL/GenBank/DDBJ whole genome shotgun (WGS) entry which is preliminary data.</text>
</comment>
<dbReference type="Proteomes" id="UP001153069">
    <property type="component" value="Unassembled WGS sequence"/>
</dbReference>
<reference evidence="9" key="1">
    <citation type="submission" date="2020-06" db="EMBL/GenBank/DDBJ databases">
        <authorList>
            <consortium name="Plant Systems Biology data submission"/>
        </authorList>
    </citation>
    <scope>NUCLEOTIDE SEQUENCE</scope>
    <source>
        <strain evidence="9">D6</strain>
    </source>
</reference>
<dbReference type="Pfam" id="PF06271">
    <property type="entry name" value="RDD"/>
    <property type="match status" value="1"/>
</dbReference>
<evidence type="ECO:0000256" key="7">
    <source>
        <dbReference type="SAM" id="Phobius"/>
    </source>
</evidence>
<feature type="compositionally biased region" description="Basic residues" evidence="6">
    <location>
        <begin position="450"/>
        <end position="464"/>
    </location>
</feature>
<feature type="compositionally biased region" description="Polar residues" evidence="6">
    <location>
        <begin position="7"/>
        <end position="18"/>
    </location>
</feature>
<name>A0A9N8HZX7_9STRA</name>
<dbReference type="PANTHER" id="PTHR36115">
    <property type="entry name" value="PROLINE-RICH ANTIGEN HOMOLOG-RELATED"/>
    <property type="match status" value="1"/>
</dbReference>
<evidence type="ECO:0000256" key="4">
    <source>
        <dbReference type="ARBA" id="ARBA00022989"/>
    </source>
</evidence>
<feature type="transmembrane region" description="Helical" evidence="7">
    <location>
        <begin position="299"/>
        <end position="325"/>
    </location>
</feature>
<evidence type="ECO:0000313" key="9">
    <source>
        <dbReference type="EMBL" id="CAB9529168.1"/>
    </source>
</evidence>
<dbReference type="GO" id="GO:0005886">
    <property type="term" value="C:plasma membrane"/>
    <property type="evidence" value="ECO:0007669"/>
    <property type="project" value="UniProtKB-SubCell"/>
</dbReference>
<comment type="subcellular location">
    <subcellularLocation>
        <location evidence="1">Cell membrane</location>
        <topology evidence="1">Multi-pass membrane protein</topology>
    </subcellularLocation>
</comment>
<sequence length="471" mass="52804">MLDESNSRTTKSTASTMTPQSRPRRSQSLPRQQGRLNLKVRQSNLLSSAIGSMVNPVLDGVDIDGVVQRIDFNEVVGKIDWNDIVDEIDWNNLLDKIDMDVLLDKLDVNRVVDRIDVNAVIERSNLRQIIARSTSGMCSIVVNRFRAICIKVDQIVQRTGRCAWCDRDKLKRKWTIPPKPTVQPLFHHKEYKADQRARRAMKCPKKSTLLAQAVQGRNAGTFSRFLAYAIDKGLTISLSLLLILIVNALIGLIPKDEISEEGLQAVSDGAVTSQEIALLNQQQQDENRETFLLSVGVPLITSSLCAFLADAILMITLGTTIGKSWMGLAVIDSRKGKVRHITIYQAILRSFLTNMLSFIVIWLGTIFSLVREDRRGLADLLCGTTVIYAWDAKSYSMAADEMSREDLFGGLDFASMDFGDSDDLESQAGDYRYSQLPTKRPTYYDTRQQTGKHNRSSVKPRAVRKSGVYHA</sequence>
<dbReference type="OrthoDB" id="48341at2759"/>
<feature type="region of interest" description="Disordered" evidence="6">
    <location>
        <begin position="442"/>
        <end position="471"/>
    </location>
</feature>
<accession>A0A9N8HZX7</accession>
<evidence type="ECO:0000256" key="1">
    <source>
        <dbReference type="ARBA" id="ARBA00004651"/>
    </source>
</evidence>
<organism evidence="9 10">
    <name type="scientific">Seminavis robusta</name>
    <dbReference type="NCBI Taxonomy" id="568900"/>
    <lineage>
        <taxon>Eukaryota</taxon>
        <taxon>Sar</taxon>
        <taxon>Stramenopiles</taxon>
        <taxon>Ochrophyta</taxon>
        <taxon>Bacillariophyta</taxon>
        <taxon>Bacillariophyceae</taxon>
        <taxon>Bacillariophycidae</taxon>
        <taxon>Naviculales</taxon>
        <taxon>Naviculaceae</taxon>
        <taxon>Seminavis</taxon>
    </lineage>
</organism>
<evidence type="ECO:0000256" key="5">
    <source>
        <dbReference type="ARBA" id="ARBA00023136"/>
    </source>
</evidence>
<keyword evidence="10" id="KW-1185">Reference proteome</keyword>
<dbReference type="EMBL" id="CAICTM010002415">
    <property type="protein sequence ID" value="CAB9529168.1"/>
    <property type="molecule type" value="Genomic_DNA"/>
</dbReference>
<dbReference type="AlphaFoldDB" id="A0A9N8HZX7"/>
<feature type="transmembrane region" description="Helical" evidence="7">
    <location>
        <begin position="346"/>
        <end position="370"/>
    </location>
</feature>
<gene>
    <name evidence="9" type="ORF">SEMRO_2417_G326950.1</name>
</gene>
<keyword evidence="5 7" id="KW-0472">Membrane</keyword>
<keyword evidence="3 7" id="KW-0812">Transmembrane</keyword>
<evidence type="ECO:0000256" key="6">
    <source>
        <dbReference type="SAM" id="MobiDB-lite"/>
    </source>
</evidence>
<evidence type="ECO:0000256" key="2">
    <source>
        <dbReference type="ARBA" id="ARBA00022475"/>
    </source>
</evidence>
<dbReference type="InterPro" id="IPR010432">
    <property type="entry name" value="RDD"/>
</dbReference>
<proteinExistence type="predicted"/>
<keyword evidence="2" id="KW-1003">Cell membrane</keyword>
<feature type="region of interest" description="Disordered" evidence="6">
    <location>
        <begin position="1"/>
        <end position="33"/>
    </location>
</feature>
<feature type="domain" description="RDD" evidence="8">
    <location>
        <begin position="219"/>
        <end position="383"/>
    </location>
</feature>
<evidence type="ECO:0000256" key="3">
    <source>
        <dbReference type="ARBA" id="ARBA00022692"/>
    </source>
</evidence>
<evidence type="ECO:0000313" key="10">
    <source>
        <dbReference type="Proteomes" id="UP001153069"/>
    </source>
</evidence>
<keyword evidence="4 7" id="KW-1133">Transmembrane helix</keyword>